<dbReference type="AlphaFoldDB" id="A0A2P5CLG3"/>
<evidence type="ECO:0000313" key="3">
    <source>
        <dbReference type="Proteomes" id="UP000237105"/>
    </source>
</evidence>
<keyword evidence="3" id="KW-1185">Reference proteome</keyword>
<name>A0A2P5CLG3_PARAD</name>
<dbReference type="Proteomes" id="UP000237105">
    <property type="component" value="Unassembled WGS sequence"/>
</dbReference>
<organism evidence="2 3">
    <name type="scientific">Parasponia andersonii</name>
    <name type="common">Sponia andersonii</name>
    <dbReference type="NCBI Taxonomy" id="3476"/>
    <lineage>
        <taxon>Eukaryota</taxon>
        <taxon>Viridiplantae</taxon>
        <taxon>Streptophyta</taxon>
        <taxon>Embryophyta</taxon>
        <taxon>Tracheophyta</taxon>
        <taxon>Spermatophyta</taxon>
        <taxon>Magnoliopsida</taxon>
        <taxon>eudicotyledons</taxon>
        <taxon>Gunneridae</taxon>
        <taxon>Pentapetalae</taxon>
        <taxon>rosids</taxon>
        <taxon>fabids</taxon>
        <taxon>Rosales</taxon>
        <taxon>Cannabaceae</taxon>
        <taxon>Parasponia</taxon>
    </lineage>
</organism>
<accession>A0A2P5CLG3</accession>
<sequence length="76" mass="8413">MPVVNLIDELIVNQQPISSTDQLGDQDNIEVDKGPTLRQATKESSLLDDSRSDIIDTSDLSPIKVFSSRDEGRQEV</sequence>
<protein>
    <submittedName>
        <fullName evidence="2">Uncharacterized protein</fullName>
    </submittedName>
</protein>
<dbReference type="EMBL" id="JXTB01000118">
    <property type="protein sequence ID" value="PON61882.1"/>
    <property type="molecule type" value="Genomic_DNA"/>
</dbReference>
<proteinExistence type="predicted"/>
<evidence type="ECO:0000313" key="2">
    <source>
        <dbReference type="EMBL" id="PON61882.1"/>
    </source>
</evidence>
<evidence type="ECO:0000256" key="1">
    <source>
        <dbReference type="SAM" id="MobiDB-lite"/>
    </source>
</evidence>
<feature type="region of interest" description="Disordered" evidence="1">
    <location>
        <begin position="18"/>
        <end position="54"/>
    </location>
</feature>
<reference evidence="3" key="1">
    <citation type="submission" date="2016-06" db="EMBL/GenBank/DDBJ databases">
        <title>Parallel loss of symbiosis genes in relatives of nitrogen-fixing non-legume Parasponia.</title>
        <authorList>
            <person name="Van Velzen R."/>
            <person name="Holmer R."/>
            <person name="Bu F."/>
            <person name="Rutten L."/>
            <person name="Van Zeijl A."/>
            <person name="Liu W."/>
            <person name="Santuari L."/>
            <person name="Cao Q."/>
            <person name="Sharma T."/>
            <person name="Shen D."/>
            <person name="Roswanjaya Y."/>
            <person name="Wardhani T."/>
            <person name="Kalhor M.S."/>
            <person name="Jansen J."/>
            <person name="Van den Hoogen J."/>
            <person name="Gungor B."/>
            <person name="Hartog M."/>
            <person name="Hontelez J."/>
            <person name="Verver J."/>
            <person name="Yang W.-C."/>
            <person name="Schijlen E."/>
            <person name="Repin R."/>
            <person name="Schilthuizen M."/>
            <person name="Schranz E."/>
            <person name="Heidstra R."/>
            <person name="Miyata K."/>
            <person name="Fedorova E."/>
            <person name="Kohlen W."/>
            <person name="Bisseling T."/>
            <person name="Smit S."/>
            <person name="Geurts R."/>
        </authorList>
    </citation>
    <scope>NUCLEOTIDE SEQUENCE [LARGE SCALE GENOMIC DNA]</scope>
    <source>
        <strain evidence="3">cv. WU1-14</strain>
    </source>
</reference>
<gene>
    <name evidence="2" type="ORF">PanWU01x14_143000</name>
</gene>
<comment type="caution">
    <text evidence="2">The sequence shown here is derived from an EMBL/GenBank/DDBJ whole genome shotgun (WGS) entry which is preliminary data.</text>
</comment>